<protein>
    <submittedName>
        <fullName evidence="1">Endonuclease/exonuclease/phosphatase</fullName>
    </submittedName>
</protein>
<name>A0ACB7ZT00_9AGAM</name>
<reference evidence="1" key="1">
    <citation type="journal article" date="2021" name="New Phytol.">
        <title>Evolutionary innovations through gain and loss of genes in the ectomycorrhizal Boletales.</title>
        <authorList>
            <person name="Wu G."/>
            <person name="Miyauchi S."/>
            <person name="Morin E."/>
            <person name="Kuo A."/>
            <person name="Drula E."/>
            <person name="Varga T."/>
            <person name="Kohler A."/>
            <person name="Feng B."/>
            <person name="Cao Y."/>
            <person name="Lipzen A."/>
            <person name="Daum C."/>
            <person name="Hundley H."/>
            <person name="Pangilinan J."/>
            <person name="Johnson J."/>
            <person name="Barry K."/>
            <person name="LaButti K."/>
            <person name="Ng V."/>
            <person name="Ahrendt S."/>
            <person name="Min B."/>
            <person name="Choi I.G."/>
            <person name="Park H."/>
            <person name="Plett J.M."/>
            <person name="Magnuson J."/>
            <person name="Spatafora J.W."/>
            <person name="Nagy L.G."/>
            <person name="Henrissat B."/>
            <person name="Grigoriev I.V."/>
            <person name="Yang Z.L."/>
            <person name="Xu J."/>
            <person name="Martin F.M."/>
        </authorList>
    </citation>
    <scope>NUCLEOTIDE SEQUENCE</scope>
    <source>
        <strain evidence="1">ATCC 28755</strain>
    </source>
</reference>
<evidence type="ECO:0000313" key="2">
    <source>
        <dbReference type="Proteomes" id="UP000790377"/>
    </source>
</evidence>
<dbReference type="EMBL" id="MU268559">
    <property type="protein sequence ID" value="KAH7904220.1"/>
    <property type="molecule type" value="Genomic_DNA"/>
</dbReference>
<keyword evidence="1" id="KW-0255">Endonuclease</keyword>
<gene>
    <name evidence="1" type="ORF">BJ138DRAFT_1019433</name>
</gene>
<organism evidence="1 2">
    <name type="scientific">Hygrophoropsis aurantiaca</name>
    <dbReference type="NCBI Taxonomy" id="72124"/>
    <lineage>
        <taxon>Eukaryota</taxon>
        <taxon>Fungi</taxon>
        <taxon>Dikarya</taxon>
        <taxon>Basidiomycota</taxon>
        <taxon>Agaricomycotina</taxon>
        <taxon>Agaricomycetes</taxon>
        <taxon>Agaricomycetidae</taxon>
        <taxon>Boletales</taxon>
        <taxon>Coniophorineae</taxon>
        <taxon>Hygrophoropsidaceae</taxon>
        <taxon>Hygrophoropsis</taxon>
    </lineage>
</organism>
<keyword evidence="1" id="KW-0378">Hydrolase</keyword>
<accession>A0ACB7ZT00</accession>
<dbReference type="Proteomes" id="UP000790377">
    <property type="component" value="Unassembled WGS sequence"/>
</dbReference>
<sequence>MRRAGCERFVIFNTRNLGIPEIWQELKAFLNPEMFKGIKSLKKINPKNRPVRIDMYVSAEVASGLKRTIRSMTENRTPKFVRATKSWADATAEWRSRPLSLWRIDLWKAWRDRPSAPAPELPDLTSWRDHFATLNINGLASKKFDLEHMLEEEQISVCALQETLVSSRAYPVQMEGYTTYNQYWGDGFRGQTLLVRNHLSSYEVGREDKLYIHIKVSGLPDVHQPVHIIAVYLPSGGNCRRERTECIRKLLALNRKILNNTPGAPVIFLGDWNEEPRLLSEKLRTEESGLRRYVPVGSPLTRFPTRNDPAAIDHMVVSAGAYAMMRRPRVNRQYGMSDHRPLIAALRAVKKDMPQAPRWGYDSYAIKRYARELIHSNRWSLLEVEEASDGDELNESTTRFIGTMDEVSKSLGIKKQRFRGVPDFPRKLKALLLRRNAQAKRFAEVVLKGNEPSEGLKKKFKAAQKKFSKARDLWNLKNESKIIEYTCRDIQACDYKKVWTRLKRKVQHDGASEALQPVRNKEGVLCVSSEDILEAIADHYDRLANENPGPSQDSEHW</sequence>
<keyword evidence="2" id="KW-1185">Reference proteome</keyword>
<keyword evidence="1" id="KW-0540">Nuclease</keyword>
<feature type="non-terminal residue" evidence="1">
    <location>
        <position position="557"/>
    </location>
</feature>
<proteinExistence type="predicted"/>
<comment type="caution">
    <text evidence="1">The sequence shown here is derived from an EMBL/GenBank/DDBJ whole genome shotgun (WGS) entry which is preliminary data.</text>
</comment>
<evidence type="ECO:0000313" key="1">
    <source>
        <dbReference type="EMBL" id="KAH7904220.1"/>
    </source>
</evidence>